<evidence type="ECO:0000313" key="3">
    <source>
        <dbReference type="Proteomes" id="UP000383932"/>
    </source>
</evidence>
<dbReference type="OrthoDB" id="4087970at2759"/>
<protein>
    <recommendedName>
        <fullName evidence="1">DUF2423 domain-containing protein</fullName>
    </recommendedName>
</protein>
<dbReference type="InterPro" id="IPR019434">
    <property type="entry name" value="DUF2423"/>
</dbReference>
<dbReference type="AlphaFoldDB" id="A0A5N5QPR8"/>
<dbReference type="Pfam" id="PF10338">
    <property type="entry name" value="YBL028C_N"/>
    <property type="match status" value="1"/>
</dbReference>
<sequence length="192" mass="21609">MAKSMRSKSKRAFRRIKRESGVYAAAHAARLERLSSKLAAKINQDKDEDMDIEEKEVEVDEAADVGGGFEFCLGCGVDGDGDVCMEWVSLDVEELCELFGQMDLSEARNESVGLMYFELDGGHSEAGDYGTIRRVHSWREDVYRCSQEEGRHQGCEDMQDREDGIQLPAGFTLIRHDLLTALLVRCCCVDRE</sequence>
<dbReference type="EMBL" id="SSOP01000033">
    <property type="protein sequence ID" value="KAB5593639.1"/>
    <property type="molecule type" value="Genomic_DNA"/>
</dbReference>
<name>A0A5N5QPR8_9AGAM</name>
<gene>
    <name evidence="2" type="ORF">CTheo_2932</name>
</gene>
<evidence type="ECO:0000313" key="2">
    <source>
        <dbReference type="EMBL" id="KAB5593639.1"/>
    </source>
</evidence>
<comment type="caution">
    <text evidence="2">The sequence shown here is derived from an EMBL/GenBank/DDBJ whole genome shotgun (WGS) entry which is preliminary data.</text>
</comment>
<feature type="domain" description="DUF2423" evidence="1">
    <location>
        <begin position="1"/>
        <end position="44"/>
    </location>
</feature>
<accession>A0A5N5QPR8</accession>
<evidence type="ECO:0000259" key="1">
    <source>
        <dbReference type="Pfam" id="PF10338"/>
    </source>
</evidence>
<organism evidence="2 3">
    <name type="scientific">Ceratobasidium theobromae</name>
    <dbReference type="NCBI Taxonomy" id="1582974"/>
    <lineage>
        <taxon>Eukaryota</taxon>
        <taxon>Fungi</taxon>
        <taxon>Dikarya</taxon>
        <taxon>Basidiomycota</taxon>
        <taxon>Agaricomycotina</taxon>
        <taxon>Agaricomycetes</taxon>
        <taxon>Cantharellales</taxon>
        <taxon>Ceratobasidiaceae</taxon>
        <taxon>Ceratobasidium</taxon>
    </lineage>
</organism>
<reference evidence="2 3" key="1">
    <citation type="journal article" date="2019" name="Fungal Biol. Biotechnol.">
        <title>Draft genome sequence of fastidious pathogen Ceratobasidium theobromae, which causes vascular-streak dieback in Theobroma cacao.</title>
        <authorList>
            <person name="Ali S.S."/>
            <person name="Asman A."/>
            <person name="Shao J."/>
            <person name="Firmansyah A.P."/>
            <person name="Susilo A.W."/>
            <person name="Rosmana A."/>
            <person name="McMahon P."/>
            <person name="Junaid M."/>
            <person name="Guest D."/>
            <person name="Kheng T.Y."/>
            <person name="Meinhardt L.W."/>
            <person name="Bailey B.A."/>
        </authorList>
    </citation>
    <scope>NUCLEOTIDE SEQUENCE [LARGE SCALE GENOMIC DNA]</scope>
    <source>
        <strain evidence="2 3">CT2</strain>
    </source>
</reference>
<dbReference type="Proteomes" id="UP000383932">
    <property type="component" value="Unassembled WGS sequence"/>
</dbReference>
<dbReference type="GO" id="GO:0030687">
    <property type="term" value="C:preribosome, large subunit precursor"/>
    <property type="evidence" value="ECO:0007669"/>
    <property type="project" value="TreeGrafter"/>
</dbReference>
<dbReference type="PANTHER" id="PTHR28219">
    <property type="entry name" value="UPF0642 PROTEIN YBL028C"/>
    <property type="match status" value="1"/>
</dbReference>
<dbReference type="PANTHER" id="PTHR28219:SF1">
    <property type="entry name" value="UPF0642 PROTEIN YBL028C"/>
    <property type="match status" value="1"/>
</dbReference>
<keyword evidence="3" id="KW-1185">Reference proteome</keyword>
<proteinExistence type="predicted"/>